<evidence type="ECO:0000256" key="2">
    <source>
        <dbReference type="ARBA" id="ARBA00004653"/>
    </source>
</evidence>
<accession>A0ABR3GUT7</accession>
<organism evidence="9 10">
    <name type="scientific">Discina gigas</name>
    <dbReference type="NCBI Taxonomy" id="1032678"/>
    <lineage>
        <taxon>Eukaryota</taxon>
        <taxon>Fungi</taxon>
        <taxon>Dikarya</taxon>
        <taxon>Ascomycota</taxon>
        <taxon>Pezizomycotina</taxon>
        <taxon>Pezizomycetes</taxon>
        <taxon>Pezizales</taxon>
        <taxon>Discinaceae</taxon>
        <taxon>Discina</taxon>
    </lineage>
</organism>
<evidence type="ECO:0000256" key="8">
    <source>
        <dbReference type="RuleBase" id="RU361206"/>
    </source>
</evidence>
<comment type="caution">
    <text evidence="9">The sequence shown here is derived from an EMBL/GenBank/DDBJ whole genome shotgun (WGS) entry which is preliminary data.</text>
</comment>
<keyword evidence="10" id="KW-1185">Reference proteome</keyword>
<evidence type="ECO:0000256" key="4">
    <source>
        <dbReference type="ARBA" id="ARBA00013603"/>
    </source>
</evidence>
<dbReference type="InterPro" id="IPR008564">
    <property type="entry name" value="TVP23-like"/>
</dbReference>
<dbReference type="PANTHER" id="PTHR13019:SF7">
    <property type="entry name" value="GOLGI APPARATUS MEMBRANE PROTEIN TVP23"/>
    <property type="match status" value="1"/>
</dbReference>
<name>A0ABR3GUT7_9PEZI</name>
<dbReference type="Proteomes" id="UP001447188">
    <property type="component" value="Unassembled WGS sequence"/>
</dbReference>
<gene>
    <name evidence="9" type="primary">TVP23</name>
    <name evidence="9" type="ORF">Q9L58_001276</name>
</gene>
<keyword evidence="7 8" id="KW-0472">Membrane</keyword>
<comment type="function">
    <text evidence="1 8">Golgi membrane protein involved in vesicular trafficking.</text>
</comment>
<evidence type="ECO:0000256" key="5">
    <source>
        <dbReference type="ARBA" id="ARBA00022692"/>
    </source>
</evidence>
<keyword evidence="5 8" id="KW-0812">Transmembrane</keyword>
<dbReference type="EMBL" id="JBBBZM010000009">
    <property type="protein sequence ID" value="KAL0639709.1"/>
    <property type="molecule type" value="Genomic_DNA"/>
</dbReference>
<reference evidence="9 10" key="1">
    <citation type="submission" date="2024-02" db="EMBL/GenBank/DDBJ databases">
        <title>Discinaceae phylogenomics.</title>
        <authorList>
            <person name="Dirks A.C."/>
            <person name="James T.Y."/>
        </authorList>
    </citation>
    <scope>NUCLEOTIDE SEQUENCE [LARGE SCALE GENOMIC DNA]</scope>
    <source>
        <strain evidence="9 10">ACD0624</strain>
    </source>
</reference>
<evidence type="ECO:0000313" key="9">
    <source>
        <dbReference type="EMBL" id="KAL0639709.1"/>
    </source>
</evidence>
<protein>
    <recommendedName>
        <fullName evidence="4 8">Golgi apparatus membrane protein TVP23</fullName>
    </recommendedName>
</protein>
<evidence type="ECO:0000256" key="3">
    <source>
        <dbReference type="ARBA" id="ARBA00005467"/>
    </source>
</evidence>
<keyword evidence="8" id="KW-0333">Golgi apparatus</keyword>
<sequence length="202" mass="22795">MENQPQEGVLSWRLSAHPATLGFFLAFRLAALLTYLFGLWFSSNFVLIFIIVILLLATDFYYCKNIAGRRLVGLRWWNETSGENGESVWVFESPEVHSHPSQWIESRQINATDSHFFWLSLYVVPVLWVLLAIVAIIRWEFIWLSLVVIAVILCATNGIAFSRADKFGNASSFAGRALGSSGGGFAKQFVGNMTNRMFFSGR</sequence>
<comment type="similarity">
    <text evidence="3 8">Belongs to the TVP23 family.</text>
</comment>
<feature type="transmembrane region" description="Helical" evidence="8">
    <location>
        <begin position="45"/>
        <end position="62"/>
    </location>
</feature>
<dbReference type="PANTHER" id="PTHR13019">
    <property type="entry name" value="GOLGI APPARATUS MEMBRANE PROTEIN TVP23"/>
    <property type="match status" value="1"/>
</dbReference>
<evidence type="ECO:0000256" key="7">
    <source>
        <dbReference type="ARBA" id="ARBA00023136"/>
    </source>
</evidence>
<feature type="transmembrane region" description="Helical" evidence="8">
    <location>
        <begin position="142"/>
        <end position="161"/>
    </location>
</feature>
<comment type="subcellular location">
    <subcellularLocation>
        <location evidence="2 8">Golgi apparatus membrane</location>
        <topology evidence="2 8">Multi-pass membrane protein</topology>
    </subcellularLocation>
</comment>
<evidence type="ECO:0000256" key="6">
    <source>
        <dbReference type="ARBA" id="ARBA00022989"/>
    </source>
</evidence>
<dbReference type="Pfam" id="PF05832">
    <property type="entry name" value="DUF846"/>
    <property type="match status" value="1"/>
</dbReference>
<proteinExistence type="inferred from homology"/>
<keyword evidence="6 8" id="KW-1133">Transmembrane helix</keyword>
<feature type="transmembrane region" description="Helical" evidence="8">
    <location>
        <begin position="116"/>
        <end position="136"/>
    </location>
</feature>
<evidence type="ECO:0000256" key="1">
    <source>
        <dbReference type="ARBA" id="ARBA00003246"/>
    </source>
</evidence>
<evidence type="ECO:0000313" key="10">
    <source>
        <dbReference type="Proteomes" id="UP001447188"/>
    </source>
</evidence>